<dbReference type="InterPro" id="IPR017926">
    <property type="entry name" value="GATASE"/>
</dbReference>
<dbReference type="InterPro" id="IPR029062">
    <property type="entry name" value="Class_I_gatase-like"/>
</dbReference>
<dbReference type="InterPro" id="IPR014729">
    <property type="entry name" value="Rossmann-like_a/b/a_fold"/>
</dbReference>
<dbReference type="Pfam" id="PF00958">
    <property type="entry name" value="GMP_synt_C"/>
    <property type="match status" value="1"/>
</dbReference>
<dbReference type="NCBIfam" id="NF000848">
    <property type="entry name" value="PRK00074.1"/>
    <property type="match status" value="1"/>
</dbReference>
<dbReference type="GO" id="GO:0003921">
    <property type="term" value="F:GMP synthase activity"/>
    <property type="evidence" value="ECO:0007669"/>
    <property type="project" value="InterPro"/>
</dbReference>
<dbReference type="InterPro" id="IPR004739">
    <property type="entry name" value="GMP_synth_GATase"/>
</dbReference>
<dbReference type="Gene3D" id="3.40.50.880">
    <property type="match status" value="1"/>
</dbReference>
<evidence type="ECO:0000256" key="2">
    <source>
        <dbReference type="ARBA" id="ARBA00005153"/>
    </source>
</evidence>
<evidence type="ECO:0000256" key="1">
    <source>
        <dbReference type="ARBA" id="ARBA00002332"/>
    </source>
</evidence>
<dbReference type="GO" id="GO:0005524">
    <property type="term" value="F:ATP binding"/>
    <property type="evidence" value="ECO:0007669"/>
    <property type="project" value="UniProtKB-UniRule"/>
</dbReference>
<dbReference type="SUPFAM" id="SSF52317">
    <property type="entry name" value="Class I glutamine amidotransferase-like"/>
    <property type="match status" value="1"/>
</dbReference>
<keyword evidence="5 10" id="KW-0547">Nucleotide-binding</keyword>
<dbReference type="NCBIfam" id="TIGR00884">
    <property type="entry name" value="guaA_Cterm"/>
    <property type="match status" value="1"/>
</dbReference>
<feature type="domain" description="GMPS ATP-PPase" evidence="11">
    <location>
        <begin position="197"/>
        <end position="385"/>
    </location>
</feature>
<dbReference type="InterPro" id="IPR025777">
    <property type="entry name" value="GMPS_ATP_PPase_dom"/>
</dbReference>
<keyword evidence="13" id="KW-1185">Reference proteome</keyword>
<organism evidence="12 13">
    <name type="scientific">Neorickettsia helminthoeca str. Oregon</name>
    <dbReference type="NCBI Taxonomy" id="1286528"/>
    <lineage>
        <taxon>Bacteria</taxon>
        <taxon>Pseudomonadati</taxon>
        <taxon>Pseudomonadota</taxon>
        <taxon>Alphaproteobacteria</taxon>
        <taxon>Rickettsiales</taxon>
        <taxon>Anaplasmataceae</taxon>
        <taxon>Neorickettsia</taxon>
    </lineage>
</organism>
<gene>
    <name evidence="12" type="primary">guaA</name>
    <name evidence="12" type="ORF">NHE_0842</name>
</gene>
<dbReference type="Gene3D" id="3.30.300.10">
    <property type="match status" value="1"/>
</dbReference>
<evidence type="ECO:0000256" key="3">
    <source>
        <dbReference type="ARBA" id="ARBA00012746"/>
    </source>
</evidence>
<dbReference type="CDD" id="cd01997">
    <property type="entry name" value="GMP_synthase_C"/>
    <property type="match status" value="1"/>
</dbReference>
<dbReference type="AlphaFoldDB" id="X5GXH8"/>
<keyword evidence="4 12" id="KW-0436">Ligase</keyword>
<dbReference type="NCBIfam" id="TIGR00888">
    <property type="entry name" value="guaA_Nterm"/>
    <property type="match status" value="1"/>
</dbReference>
<dbReference type="RefSeq" id="WP_038560127.1">
    <property type="nucleotide sequence ID" value="NZ_CP007481.1"/>
</dbReference>
<dbReference type="PROSITE" id="PS51553">
    <property type="entry name" value="GMPS_ATP_PPASE"/>
    <property type="match status" value="1"/>
</dbReference>
<dbReference type="UniPathway" id="UPA00189">
    <property type="reaction ID" value="UER00296"/>
</dbReference>
<dbReference type="EC" id="6.3.5.2" evidence="3"/>
<evidence type="ECO:0000313" key="13">
    <source>
        <dbReference type="Proteomes" id="UP000023755"/>
    </source>
</evidence>
<evidence type="ECO:0000256" key="10">
    <source>
        <dbReference type="PROSITE-ProRule" id="PRU00886"/>
    </source>
</evidence>
<dbReference type="Pfam" id="PF00117">
    <property type="entry name" value="GATase"/>
    <property type="match status" value="1"/>
</dbReference>
<dbReference type="STRING" id="1286528.NHE_0842"/>
<dbReference type="PANTHER" id="PTHR11922">
    <property type="entry name" value="GMP SYNTHASE-RELATED"/>
    <property type="match status" value="1"/>
</dbReference>
<dbReference type="PANTHER" id="PTHR11922:SF2">
    <property type="entry name" value="GMP SYNTHASE [GLUTAMINE-HYDROLYZING]"/>
    <property type="match status" value="1"/>
</dbReference>
<dbReference type="HOGENOM" id="CLU_014340_0_5_5"/>
<evidence type="ECO:0000256" key="5">
    <source>
        <dbReference type="ARBA" id="ARBA00022741"/>
    </source>
</evidence>
<evidence type="ECO:0000313" key="12">
    <source>
        <dbReference type="EMBL" id="AHX11762.1"/>
    </source>
</evidence>
<dbReference type="Gene3D" id="3.40.50.620">
    <property type="entry name" value="HUPs"/>
    <property type="match status" value="1"/>
</dbReference>
<evidence type="ECO:0000256" key="8">
    <source>
        <dbReference type="ARBA" id="ARBA00022840"/>
    </source>
</evidence>
<evidence type="ECO:0000256" key="6">
    <source>
        <dbReference type="ARBA" id="ARBA00022749"/>
    </source>
</evidence>
<evidence type="ECO:0000256" key="4">
    <source>
        <dbReference type="ARBA" id="ARBA00022598"/>
    </source>
</evidence>
<keyword evidence="7 10" id="KW-0658">Purine biosynthesis</keyword>
<dbReference type="OrthoDB" id="9802219at2"/>
<evidence type="ECO:0000256" key="7">
    <source>
        <dbReference type="ARBA" id="ARBA00022755"/>
    </source>
</evidence>
<evidence type="ECO:0000256" key="9">
    <source>
        <dbReference type="ARBA" id="ARBA00022962"/>
    </source>
</evidence>
<protein>
    <recommendedName>
        <fullName evidence="3">GMP synthase (glutamine-hydrolyzing)</fullName>
        <ecNumber evidence="3">6.3.5.2</ecNumber>
    </recommendedName>
</protein>
<name>X5GXH8_9RICK</name>
<dbReference type="SUPFAM" id="SSF54810">
    <property type="entry name" value="GMP synthetase C-terminal dimerisation domain"/>
    <property type="match status" value="1"/>
</dbReference>
<evidence type="ECO:0000259" key="11">
    <source>
        <dbReference type="PROSITE" id="PS51553"/>
    </source>
</evidence>
<dbReference type="EMBL" id="CP007481">
    <property type="protein sequence ID" value="AHX11762.1"/>
    <property type="molecule type" value="Genomic_DNA"/>
</dbReference>
<keyword evidence="8 10" id="KW-0067">ATP-binding</keyword>
<dbReference type="Proteomes" id="UP000023755">
    <property type="component" value="Chromosome"/>
</dbReference>
<accession>X5GXH8</accession>
<keyword evidence="6 10" id="KW-0332">GMP biosynthesis</keyword>
<proteinExistence type="predicted"/>
<dbReference type="KEGG" id="nhm:NHE_0842"/>
<dbReference type="PROSITE" id="PS51273">
    <property type="entry name" value="GATASE_TYPE_1"/>
    <property type="match status" value="1"/>
</dbReference>
<dbReference type="FunFam" id="3.30.300.10:FF:000002">
    <property type="entry name" value="GMP synthase [glutamine-hydrolyzing]"/>
    <property type="match status" value="1"/>
</dbReference>
<reference evidence="12 13" key="1">
    <citation type="submission" date="2014-03" db="EMBL/GenBank/DDBJ databases">
        <title>Sequencing and Comparison of Genomes and Transcriptome Profiles of Human Ehrlichiosis Agents.</title>
        <authorList>
            <person name="Lin M."/>
            <person name="Daugherty S.C."/>
            <person name="Nagaraj S."/>
            <person name="Cheng Z."/>
            <person name="Xiong Q."/>
            <person name="Lin F.-Y."/>
            <person name="Sengamalay N."/>
            <person name="Ott S."/>
            <person name="Godinez A."/>
            <person name="Tallon L.J."/>
            <person name="Sadzewicz L."/>
            <person name="Fraser C.M."/>
            <person name="Dunning Hotopp J.C."/>
            <person name="Rikihisa Y."/>
        </authorList>
    </citation>
    <scope>NUCLEOTIDE SEQUENCE [LARGE SCALE GENOMIC DNA]</scope>
    <source>
        <strain evidence="12 13">Oregon</strain>
    </source>
</reference>
<dbReference type="CDD" id="cd01742">
    <property type="entry name" value="GATase1_GMP_Synthase"/>
    <property type="match status" value="1"/>
</dbReference>
<dbReference type="GO" id="GO:0005829">
    <property type="term" value="C:cytosol"/>
    <property type="evidence" value="ECO:0007669"/>
    <property type="project" value="TreeGrafter"/>
</dbReference>
<feature type="binding site" evidence="10">
    <location>
        <begin position="224"/>
        <end position="230"/>
    </location>
    <ligand>
        <name>ATP</name>
        <dbReference type="ChEBI" id="CHEBI:30616"/>
    </ligand>
</feature>
<dbReference type="InterPro" id="IPR001674">
    <property type="entry name" value="GMP_synth_C"/>
</dbReference>
<comment type="function">
    <text evidence="1">Catalyzes the synthesis of GMP from XMP.</text>
</comment>
<sequence length="519" mass="58184">MTSQIAIIDLGSQFTQLIARKLRENKCYSQIYSPEGFVFSSAMKGIILSGSHKSIDEYVHYRDLVSEILDVNSRYGVPVLGICYGKQLISDFFGARVVSGEKREYGKAELQITGESLITENIKERSFTVWMSHGDTVATVPDGFRGIARTEDCEFAVIANDQKKLYGFQFHPEVSHSENGEILLRNFIEISRAANTWDLQIFSNQEKRQIIQSVGESHVLAAVSGGVDSTVAAKFMYEAIGSRLHCIFVDTGLLRKNEVDEVKKSFFLLGIPLEVISASHQFFDRLACITEPEEKRKIIGETFINVFESKASTIENVEFLLQGTLYPDIVESGVSGSHAIKSHHNVGGLPVKMGLKLLEPFRLLFKDEVRAIGRNMGVDETILMRHPSPGPGLAIRILGEVTEEKVRILQNVDDIYLSTMRRYGLYSKIWQAFTVLLPIRSVGVMGDKRSYNYVCAVRAVTSRDGMTASAYPFESDSSDKILFLEFLNEIATKIPNQVKEVSRIVYDITSKPPATIEWE</sequence>
<comment type="pathway">
    <text evidence="2">Purine metabolism; GMP biosynthesis; GMP from XMP (L-Gln route): step 1/1.</text>
</comment>
<dbReference type="SUPFAM" id="SSF52402">
    <property type="entry name" value="Adenine nucleotide alpha hydrolases-like"/>
    <property type="match status" value="1"/>
</dbReference>
<keyword evidence="9" id="KW-0315">Glutamine amidotransferase</keyword>